<dbReference type="GO" id="GO:0005524">
    <property type="term" value="F:ATP binding"/>
    <property type="evidence" value="ECO:0007669"/>
    <property type="project" value="UniProtKB-UniRule"/>
</dbReference>
<comment type="function">
    <text evidence="4">Has nucleotide phosphatase activity towards ATP, GTP, CTP, TTP and UTP. May hydrolyze nucleoside diphosphates with lower efficiency.</text>
</comment>
<dbReference type="NCBIfam" id="NF010248">
    <property type="entry name" value="PRK13695.1"/>
    <property type="match status" value="1"/>
</dbReference>
<keyword evidence="1 4" id="KW-0547">Nucleotide-binding</keyword>
<dbReference type="CDD" id="cd19482">
    <property type="entry name" value="RecA-like_Thep1"/>
    <property type="match status" value="1"/>
</dbReference>
<evidence type="ECO:0000313" key="8">
    <source>
        <dbReference type="Proteomes" id="UP001060771"/>
    </source>
</evidence>
<reference evidence="6" key="2">
    <citation type="submission" date="2020-09" db="EMBL/GenBank/DDBJ databases">
        <authorList>
            <person name="Sun Q."/>
            <person name="Ohkuma M."/>
        </authorList>
    </citation>
    <scope>NUCLEOTIDE SEQUENCE</scope>
    <source>
        <strain evidence="6">JCM 11219</strain>
    </source>
</reference>
<dbReference type="GeneID" id="76207141"/>
<dbReference type="Gene3D" id="3.40.50.300">
    <property type="entry name" value="P-loop containing nucleotide triphosphate hydrolases"/>
    <property type="match status" value="1"/>
</dbReference>
<keyword evidence="3 4" id="KW-0067">ATP-binding</keyword>
<gene>
    <name evidence="6" type="ORF">GCM10007112_11020</name>
    <name evidence="5" type="ORF">Vsou_15930</name>
</gene>
<reference evidence="5" key="4">
    <citation type="journal article" date="2023" name="Microbiol. Resour. Announc.">
        <title>Complete Genome Sequence of Vulcanisaeta souniana Strain IC-059, a Hyperthermophilic Archaeon Isolated from Hot Spring Water in Japan.</title>
        <authorList>
            <person name="Kato S."/>
            <person name="Itoh T."/>
            <person name="Wu L."/>
            <person name="Ma J."/>
            <person name="Ohkuma M."/>
        </authorList>
    </citation>
    <scope>NUCLEOTIDE SEQUENCE</scope>
    <source>
        <strain evidence="5">JCM 11219</strain>
    </source>
</reference>
<sequence length="181" mass="19978">MLRILITGQPGVGKTTLIKRLADHARSMGIGIYGFITTEVREGGSRIGFKIIDINSGKETWLAHVSLFAGGPTVGRYNVNLKAMDEVGIPAIRAASPGSLLVIDEIGKMELIHNGFLRTLEETVNNVHILGTIYMAYRTNRPVASFVSKYGFRVITLTKVNRDQVLNDLTRELDKEIKPVQ</sequence>
<dbReference type="PANTHER" id="PTHR43146">
    <property type="entry name" value="CANCER-RELATED NUCLEOSIDE-TRIPHOSPHATASE"/>
    <property type="match status" value="1"/>
</dbReference>
<comment type="catalytic activity">
    <reaction evidence="4">
        <text>a ribonucleoside 5'-triphosphate + H2O = a ribonucleoside 5'-diphosphate + phosphate + H(+)</text>
        <dbReference type="Rhea" id="RHEA:23680"/>
        <dbReference type="ChEBI" id="CHEBI:15377"/>
        <dbReference type="ChEBI" id="CHEBI:15378"/>
        <dbReference type="ChEBI" id="CHEBI:43474"/>
        <dbReference type="ChEBI" id="CHEBI:57930"/>
        <dbReference type="ChEBI" id="CHEBI:61557"/>
        <dbReference type="EC" id="3.6.1.15"/>
    </reaction>
</comment>
<dbReference type="PANTHER" id="PTHR43146:SF1">
    <property type="entry name" value="CANCER-RELATED NUCLEOSIDE-TRIPHOSPHATASE"/>
    <property type="match status" value="1"/>
</dbReference>
<protein>
    <recommendedName>
        <fullName evidence="4">Nucleoside-triphosphatase GCM10007112_11020</fullName>
        <shortName evidence="4">NTPase</shortName>
        <ecNumber evidence="4">3.6.1.15</ecNumber>
    </recommendedName>
    <alternativeName>
        <fullName evidence="4">Nucleoside triphosphate phosphohydrolase</fullName>
    </alternativeName>
</protein>
<feature type="binding site" evidence="4">
    <location>
        <begin position="8"/>
        <end position="15"/>
    </location>
    <ligand>
        <name>ATP</name>
        <dbReference type="ChEBI" id="CHEBI:30616"/>
    </ligand>
</feature>
<feature type="binding site" evidence="4">
    <location>
        <begin position="100"/>
        <end position="107"/>
    </location>
    <ligand>
        <name>ATP</name>
        <dbReference type="ChEBI" id="CHEBI:30616"/>
    </ligand>
</feature>
<evidence type="ECO:0000313" key="6">
    <source>
        <dbReference type="EMBL" id="GGI75986.1"/>
    </source>
</evidence>
<dbReference type="SUPFAM" id="SSF52540">
    <property type="entry name" value="P-loop containing nucleoside triphosphate hydrolases"/>
    <property type="match status" value="1"/>
</dbReference>
<dbReference type="GO" id="GO:0017111">
    <property type="term" value="F:ribonucleoside triphosphate phosphatase activity"/>
    <property type="evidence" value="ECO:0007669"/>
    <property type="project" value="UniProtKB-UniRule"/>
</dbReference>
<dbReference type="EMBL" id="AP026830">
    <property type="protein sequence ID" value="BDR92500.1"/>
    <property type="molecule type" value="Genomic_DNA"/>
</dbReference>
<organism evidence="6 7">
    <name type="scientific">Vulcanisaeta souniana JCM 11219</name>
    <dbReference type="NCBI Taxonomy" id="1293586"/>
    <lineage>
        <taxon>Archaea</taxon>
        <taxon>Thermoproteota</taxon>
        <taxon>Thermoprotei</taxon>
        <taxon>Thermoproteales</taxon>
        <taxon>Thermoproteaceae</taxon>
        <taxon>Vulcanisaeta</taxon>
    </lineage>
</organism>
<accession>A0A830E2E1</accession>
<dbReference type="OrthoDB" id="52698at2157"/>
<evidence type="ECO:0000313" key="7">
    <source>
        <dbReference type="Proteomes" id="UP000657075"/>
    </source>
</evidence>
<proteinExistence type="inferred from homology"/>
<keyword evidence="8" id="KW-1185">Reference proteome</keyword>
<evidence type="ECO:0000256" key="1">
    <source>
        <dbReference type="ARBA" id="ARBA00022741"/>
    </source>
</evidence>
<evidence type="ECO:0000313" key="5">
    <source>
        <dbReference type="EMBL" id="BDR92500.1"/>
    </source>
</evidence>
<reference evidence="6" key="1">
    <citation type="journal article" date="2014" name="Int. J. Syst. Evol. Microbiol.">
        <title>Complete genome sequence of Corynebacterium casei LMG S-19264T (=DSM 44701T), isolated from a smear-ripened cheese.</title>
        <authorList>
            <consortium name="US DOE Joint Genome Institute (JGI-PGF)"/>
            <person name="Walter F."/>
            <person name="Albersmeier A."/>
            <person name="Kalinowski J."/>
            <person name="Ruckert C."/>
        </authorList>
    </citation>
    <scope>NUCLEOTIDE SEQUENCE</scope>
    <source>
        <strain evidence="6">JCM 11219</strain>
    </source>
</reference>
<dbReference type="AlphaFoldDB" id="A0A830E2E1"/>
<dbReference type="InterPro" id="IPR004948">
    <property type="entry name" value="Nuc-triphosphatase_THEP1"/>
</dbReference>
<dbReference type="Proteomes" id="UP000657075">
    <property type="component" value="Unassembled WGS sequence"/>
</dbReference>
<comment type="similarity">
    <text evidence="4">Belongs to the THEP1 NTPase family.</text>
</comment>
<reference evidence="8" key="3">
    <citation type="submission" date="2022-09" db="EMBL/GenBank/DDBJ databases">
        <title>Complete genome sequence of Vulcanisaeta souniana.</title>
        <authorList>
            <person name="Kato S."/>
            <person name="Itoh T."/>
            <person name="Ohkuma M."/>
        </authorList>
    </citation>
    <scope>NUCLEOTIDE SEQUENCE [LARGE SCALE GENOMIC DNA]</scope>
    <source>
        <strain evidence="8">JCM 11219</strain>
    </source>
</reference>
<dbReference type="InterPro" id="IPR027417">
    <property type="entry name" value="P-loop_NTPase"/>
</dbReference>
<evidence type="ECO:0000256" key="4">
    <source>
        <dbReference type="HAMAP-Rule" id="MF_00796"/>
    </source>
</evidence>
<dbReference type="EC" id="3.6.1.15" evidence="4"/>
<keyword evidence="2 4" id="KW-0378">Hydrolase</keyword>
<dbReference type="Pfam" id="PF03266">
    <property type="entry name" value="NTPase_1"/>
    <property type="match status" value="1"/>
</dbReference>
<name>A0A830E2E1_9CREN</name>
<dbReference type="RefSeq" id="WP_054843803.1">
    <property type="nucleotide sequence ID" value="NZ_AP026830.1"/>
</dbReference>
<evidence type="ECO:0000256" key="2">
    <source>
        <dbReference type="ARBA" id="ARBA00022801"/>
    </source>
</evidence>
<dbReference type="Proteomes" id="UP001060771">
    <property type="component" value="Chromosome"/>
</dbReference>
<evidence type="ECO:0000256" key="3">
    <source>
        <dbReference type="ARBA" id="ARBA00022840"/>
    </source>
</evidence>
<dbReference type="HAMAP" id="MF_00796">
    <property type="entry name" value="NTPase_1"/>
    <property type="match status" value="1"/>
</dbReference>
<dbReference type="EMBL" id="BMNM01000003">
    <property type="protein sequence ID" value="GGI75986.1"/>
    <property type="molecule type" value="Genomic_DNA"/>
</dbReference>